<accession>A0A0E9TES4</accession>
<protein>
    <submittedName>
        <fullName evidence="1">Uncharacterized protein</fullName>
    </submittedName>
</protein>
<proteinExistence type="predicted"/>
<dbReference type="EMBL" id="GBXM01056635">
    <property type="protein sequence ID" value="JAH51942.1"/>
    <property type="molecule type" value="Transcribed_RNA"/>
</dbReference>
<organism evidence="1">
    <name type="scientific">Anguilla anguilla</name>
    <name type="common">European freshwater eel</name>
    <name type="synonym">Muraena anguilla</name>
    <dbReference type="NCBI Taxonomy" id="7936"/>
    <lineage>
        <taxon>Eukaryota</taxon>
        <taxon>Metazoa</taxon>
        <taxon>Chordata</taxon>
        <taxon>Craniata</taxon>
        <taxon>Vertebrata</taxon>
        <taxon>Euteleostomi</taxon>
        <taxon>Actinopterygii</taxon>
        <taxon>Neopterygii</taxon>
        <taxon>Teleostei</taxon>
        <taxon>Anguilliformes</taxon>
        <taxon>Anguillidae</taxon>
        <taxon>Anguilla</taxon>
    </lineage>
</organism>
<sequence>MQCLPPILGTGLSRSESLTFDLRNRKSKRTSNSSHHG</sequence>
<name>A0A0E9TES4_ANGAN</name>
<dbReference type="AlphaFoldDB" id="A0A0E9TES4"/>
<reference evidence="1" key="2">
    <citation type="journal article" date="2015" name="Fish Shellfish Immunol.">
        <title>Early steps in the European eel (Anguilla anguilla)-Vibrio vulnificus interaction in the gills: Role of the RtxA13 toxin.</title>
        <authorList>
            <person name="Callol A."/>
            <person name="Pajuelo D."/>
            <person name="Ebbesson L."/>
            <person name="Teles M."/>
            <person name="MacKenzie S."/>
            <person name="Amaro C."/>
        </authorList>
    </citation>
    <scope>NUCLEOTIDE SEQUENCE</scope>
</reference>
<reference evidence="1" key="1">
    <citation type="submission" date="2014-11" db="EMBL/GenBank/DDBJ databases">
        <authorList>
            <person name="Amaro Gonzalez C."/>
        </authorList>
    </citation>
    <scope>NUCLEOTIDE SEQUENCE</scope>
</reference>
<evidence type="ECO:0000313" key="1">
    <source>
        <dbReference type="EMBL" id="JAH51942.1"/>
    </source>
</evidence>